<protein>
    <submittedName>
        <fullName evidence="4">Insulinase family protein</fullName>
    </submittedName>
</protein>
<dbReference type="InterPro" id="IPR007863">
    <property type="entry name" value="Peptidase_M16_C"/>
</dbReference>
<dbReference type="InterPro" id="IPR011765">
    <property type="entry name" value="Pept_M16_N"/>
</dbReference>
<dbReference type="Gene3D" id="3.30.830.10">
    <property type="entry name" value="Metalloenzyme, LuxS/M16 peptidase-like"/>
    <property type="match status" value="2"/>
</dbReference>
<feature type="signal peptide" evidence="1">
    <location>
        <begin position="1"/>
        <end position="28"/>
    </location>
</feature>
<dbReference type="GO" id="GO:0046872">
    <property type="term" value="F:metal ion binding"/>
    <property type="evidence" value="ECO:0007669"/>
    <property type="project" value="InterPro"/>
</dbReference>
<feature type="domain" description="Peptidase M16 C-terminal" evidence="3">
    <location>
        <begin position="195"/>
        <end position="369"/>
    </location>
</feature>
<comment type="caution">
    <text evidence="4">The sequence shown here is derived from an EMBL/GenBank/DDBJ whole genome shotgun (WGS) entry which is preliminary data.</text>
</comment>
<dbReference type="Pfam" id="PF00675">
    <property type="entry name" value="Peptidase_M16"/>
    <property type="match status" value="1"/>
</dbReference>
<reference evidence="4" key="1">
    <citation type="submission" date="2020-09" db="EMBL/GenBank/DDBJ databases">
        <authorList>
            <person name="Dalcin Martins P."/>
        </authorList>
    </citation>
    <scope>NUCLEOTIDE SEQUENCE</scope>
    <source>
        <strain evidence="4">MAG47</strain>
    </source>
</reference>
<evidence type="ECO:0000313" key="5">
    <source>
        <dbReference type="Proteomes" id="UP000642265"/>
    </source>
</evidence>
<gene>
    <name evidence="4" type="ORF">IH622_08835</name>
</gene>
<sequence>MSFLPSLRRLALMAAPALLLLATLPARAEVEFQQITSPHGIHAWLVEDYAVPIITIRFAFEGGTTQDPDGKEGLANLMTYLFDEGAGGLDSDAFQIALDAAGAEMGFAADLDAVYGSMRMLADERDAALDLLKLAIEAPRFDQNPVDRMRAQVLSGIAISAQNPATAAQKLWTETLYGTHPYARPGEGTAGTLATITTDDLRALHQALFARDNLHVAIVGAIDAETAAATLDHLFGSLPEQARLTPVPDISPVLGQDLQVEYPLPQTSIYMAYPGITHTDPHYFAAVLMNEILGGGSVLSRLTDEVREKRGLTYGVSSSLLNLQHANSLVVSTATRADRATETLGVIKDVIARLATEGPTEAELASAKKYIIGSTALQELSSSQAIAGTLVGLQLWDLGIDYLPGRSALINAVTVDDVRAVAIRLLGAKPSVLLLGPQADAQ</sequence>
<evidence type="ECO:0000259" key="2">
    <source>
        <dbReference type="Pfam" id="PF00675"/>
    </source>
</evidence>
<reference evidence="4" key="2">
    <citation type="submission" date="2020-10" db="EMBL/GenBank/DDBJ databases">
        <title>Enrichment of novel Verrucomicrobia, Bacteroidetes and Krumholzibacteria in an oxygen-limited, methane- and iron-fed bioreactor inoculated with Bothnian Sea sediments.</title>
        <authorList>
            <person name="Martins P.D."/>
            <person name="de Jong A."/>
            <person name="Lenstra W.K."/>
            <person name="van Helmond N.A.G.M."/>
            <person name="Slomp C.P."/>
            <person name="Jetten M.S.M."/>
            <person name="Welte C.U."/>
            <person name="Rasigraf O."/>
        </authorList>
    </citation>
    <scope>NUCLEOTIDE SEQUENCE</scope>
    <source>
        <strain evidence="4">MAG47</strain>
    </source>
</reference>
<organism evidence="4 5">
    <name type="scientific">Brucella anthropi</name>
    <name type="common">Ochrobactrum anthropi</name>
    <dbReference type="NCBI Taxonomy" id="529"/>
    <lineage>
        <taxon>Bacteria</taxon>
        <taxon>Pseudomonadati</taxon>
        <taxon>Pseudomonadota</taxon>
        <taxon>Alphaproteobacteria</taxon>
        <taxon>Hyphomicrobiales</taxon>
        <taxon>Brucellaceae</taxon>
        <taxon>Brucella/Ochrobactrum group</taxon>
        <taxon>Brucella</taxon>
    </lineage>
</organism>
<dbReference type="SUPFAM" id="SSF63411">
    <property type="entry name" value="LuxS/MPP-like metallohydrolase"/>
    <property type="match status" value="2"/>
</dbReference>
<dbReference type="AlphaFoldDB" id="A0A8I0T7U7"/>
<evidence type="ECO:0000256" key="1">
    <source>
        <dbReference type="SAM" id="SignalP"/>
    </source>
</evidence>
<dbReference type="PANTHER" id="PTHR11851">
    <property type="entry name" value="METALLOPROTEASE"/>
    <property type="match status" value="1"/>
</dbReference>
<accession>A0A8I0T7U7</accession>
<dbReference type="InterPro" id="IPR011249">
    <property type="entry name" value="Metalloenz_LuxS/M16"/>
</dbReference>
<proteinExistence type="predicted"/>
<dbReference type="InterPro" id="IPR050361">
    <property type="entry name" value="MPP/UQCRC_Complex"/>
</dbReference>
<dbReference type="EMBL" id="JACZKO010000026">
    <property type="protein sequence ID" value="MBE0560908.1"/>
    <property type="molecule type" value="Genomic_DNA"/>
</dbReference>
<dbReference type="Pfam" id="PF05193">
    <property type="entry name" value="Peptidase_M16_C"/>
    <property type="match status" value="1"/>
</dbReference>
<evidence type="ECO:0000259" key="3">
    <source>
        <dbReference type="Pfam" id="PF05193"/>
    </source>
</evidence>
<dbReference type="Proteomes" id="UP000642265">
    <property type="component" value="Unassembled WGS sequence"/>
</dbReference>
<feature type="domain" description="Peptidase M16 N-terminal" evidence="2">
    <location>
        <begin position="54"/>
        <end position="187"/>
    </location>
</feature>
<dbReference type="PANTHER" id="PTHR11851:SF224">
    <property type="entry name" value="PROCESSING PROTEASE"/>
    <property type="match status" value="1"/>
</dbReference>
<name>A0A8I0T7U7_BRUAN</name>
<keyword evidence="1" id="KW-0732">Signal</keyword>
<evidence type="ECO:0000313" key="4">
    <source>
        <dbReference type="EMBL" id="MBE0560908.1"/>
    </source>
</evidence>
<feature type="chain" id="PRO_5034301358" evidence="1">
    <location>
        <begin position="29"/>
        <end position="442"/>
    </location>
</feature>